<accession>A0AAX4I5L7</accession>
<protein>
    <submittedName>
        <fullName evidence="2">Uncharacterized protein</fullName>
    </submittedName>
</protein>
<feature type="compositionally biased region" description="Basic and acidic residues" evidence="1">
    <location>
        <begin position="93"/>
        <end position="105"/>
    </location>
</feature>
<feature type="region of interest" description="Disordered" evidence="1">
    <location>
        <begin position="128"/>
        <end position="150"/>
    </location>
</feature>
<feature type="compositionally biased region" description="Polar residues" evidence="1">
    <location>
        <begin position="39"/>
        <end position="51"/>
    </location>
</feature>
<reference evidence="3" key="1">
    <citation type="journal article" date="2023" name="bioRxiv">
        <title>Complete genome of the Medicago anthracnose fungus, Colletotrichum destructivum, reveals a mini-chromosome-like region within a core chromosome.</title>
        <authorList>
            <person name="Lapalu N."/>
            <person name="Simon A."/>
            <person name="Lu A."/>
            <person name="Plaumann P.-L."/>
            <person name="Amselem J."/>
            <person name="Pigne S."/>
            <person name="Auger A."/>
            <person name="Koch C."/>
            <person name="Dallery J.-F."/>
            <person name="O'Connell R.J."/>
        </authorList>
    </citation>
    <scope>NUCLEOTIDE SEQUENCE [LARGE SCALE GENOMIC DNA]</scope>
    <source>
        <strain evidence="3">CBS 520.97</strain>
    </source>
</reference>
<feature type="compositionally biased region" description="Polar residues" evidence="1">
    <location>
        <begin position="300"/>
        <end position="313"/>
    </location>
</feature>
<feature type="compositionally biased region" description="Polar residues" evidence="1">
    <location>
        <begin position="73"/>
        <end position="92"/>
    </location>
</feature>
<keyword evidence="3" id="KW-1185">Reference proteome</keyword>
<feature type="region of interest" description="Disordered" evidence="1">
    <location>
        <begin position="35"/>
        <end position="108"/>
    </location>
</feature>
<evidence type="ECO:0000313" key="3">
    <source>
        <dbReference type="Proteomes" id="UP001322277"/>
    </source>
</evidence>
<feature type="region of interest" description="Disordered" evidence="1">
    <location>
        <begin position="253"/>
        <end position="313"/>
    </location>
</feature>
<dbReference type="RefSeq" id="XP_062775888.1">
    <property type="nucleotide sequence ID" value="XM_062919837.1"/>
</dbReference>
<feature type="compositionally biased region" description="Low complexity" evidence="1">
    <location>
        <begin position="128"/>
        <end position="138"/>
    </location>
</feature>
<evidence type="ECO:0000256" key="1">
    <source>
        <dbReference type="SAM" id="MobiDB-lite"/>
    </source>
</evidence>
<feature type="compositionally biased region" description="Polar residues" evidence="1">
    <location>
        <begin position="139"/>
        <end position="150"/>
    </location>
</feature>
<dbReference type="KEGG" id="cdet:87940181"/>
<gene>
    <name evidence="2" type="ORF">CDEST_03678</name>
</gene>
<dbReference type="GeneID" id="87940181"/>
<proteinExistence type="predicted"/>
<dbReference type="EMBL" id="CP137306">
    <property type="protein sequence ID" value="WQF78664.1"/>
    <property type="molecule type" value="Genomic_DNA"/>
</dbReference>
<dbReference type="Proteomes" id="UP001322277">
    <property type="component" value="Chromosome 2"/>
</dbReference>
<evidence type="ECO:0000313" key="2">
    <source>
        <dbReference type="EMBL" id="WQF78664.1"/>
    </source>
</evidence>
<name>A0AAX4I5L7_9PEZI</name>
<sequence length="360" mass="39453">MPTSKLSAQYAGAFFAPMGHRKRKRGVDVLGDFEMSPASFRTPSPLQSPSFTVEPPSSKKSKKKKTVAHRTGSGYSPTSVVASFTKSLGNDSNTEKSPSKTKNHEMNTTMGNKFKDEVDKNKEISSVFEESEVEASPVNPVSSRPQNKKATVAKLSTSTTVYQYELGPLRDVPCLRCVRSAIHRISPVQCHDSDRKACVRCVNMRVACDPLPDTIRKRVLQLFEQQNSPDTTYREKSLIRIVLRDILAQEGKKKKRDSTAPAVKGQKAADKEKNSEAYSAAEASTKSRERVEENEDESRGQATEGSYNPRSACSNIAAGPLASGLRIAIDGLVSSSVVEPVRPVLSRLLDDYAAALLKKQ</sequence>
<dbReference type="AlphaFoldDB" id="A0AAX4I5L7"/>
<feature type="compositionally biased region" description="Basic residues" evidence="1">
    <location>
        <begin position="59"/>
        <end position="68"/>
    </location>
</feature>
<organism evidence="2 3">
    <name type="scientific">Colletotrichum destructivum</name>
    <dbReference type="NCBI Taxonomy" id="34406"/>
    <lineage>
        <taxon>Eukaryota</taxon>
        <taxon>Fungi</taxon>
        <taxon>Dikarya</taxon>
        <taxon>Ascomycota</taxon>
        <taxon>Pezizomycotina</taxon>
        <taxon>Sordariomycetes</taxon>
        <taxon>Hypocreomycetidae</taxon>
        <taxon>Glomerellales</taxon>
        <taxon>Glomerellaceae</taxon>
        <taxon>Colletotrichum</taxon>
        <taxon>Colletotrichum destructivum species complex</taxon>
    </lineage>
</organism>